<reference evidence="3" key="1">
    <citation type="submission" date="2021-01" db="EMBL/GenBank/DDBJ databases">
        <title>Phytophthora aleatoria, a newly-described species from Pinus radiata is distinct from Phytophthora cactorum isolates based on comparative genomics.</title>
        <authorList>
            <person name="Mcdougal R."/>
            <person name="Panda P."/>
            <person name="Williams N."/>
            <person name="Studholme D.J."/>
        </authorList>
    </citation>
    <scope>NUCLEOTIDE SEQUENCE</scope>
    <source>
        <strain evidence="3">NZFS 4037</strain>
    </source>
</reference>
<dbReference type="EMBL" id="JAENGY010000419">
    <property type="protein sequence ID" value="KAG6963424.1"/>
    <property type="molecule type" value="Genomic_DNA"/>
</dbReference>
<protein>
    <recommendedName>
        <fullName evidence="2">AAA+ ATPase domain-containing protein</fullName>
    </recommendedName>
</protein>
<sequence length="566" mass="63452">MKENYLFLGNPGTGKSTLINCLIGQQEFESGLSYGAGMTQLFQKSTHQDIVYMDTPGLADREIKQQAAAAITQALRQSGRYKLFFMVRLENGRVVSEDLATIETVMDSIDMEDAPFSIVINNVKKRQYETMMKKGSEFFKVVTLTNSSKYTTPCITFIPTLERLDEMDNQCTELPGDVVEFFRVKAPSIVIAPERVNEIKLTDYNTLVNNLREELEQLRRDNEALRRRVEDLMSKPRFFEALLSISGAAVSALVEFMGSNAISLAMLLSGDVTGVLDAAVNLLLAATVFSAHFPNYLQSTTLTTIMPKTNYLFLGNPGTGKSTLINCLIGRKVFQAGVSYGGGLTDFFQKHEHNGNVYMDTPGLADRKLMKKAAASITEALRQSGTYKLFFMVRLENGRVVADDLSTIETVISCINMEDVPFTVIVNNVKKRQFKAMMEKGDALWKVVTLVNAGKYKTPRIVFIPTLEDLDEEDNAIATLPDYVTHFIQLEAPTVVIAPEDVSEVKAEEFKRLVEELRVELQRLREDNNDLRQRMEELQGKPGFFRDVGKGIDEAITSIGNFFRNL</sequence>
<dbReference type="Pfam" id="PF01926">
    <property type="entry name" value="MMR_HSR1"/>
    <property type="match status" value="2"/>
</dbReference>
<accession>A0A8J5M4U4</accession>
<keyword evidence="1" id="KW-0175">Coiled coil</keyword>
<evidence type="ECO:0000313" key="3">
    <source>
        <dbReference type="EMBL" id="KAG6963424.1"/>
    </source>
</evidence>
<keyword evidence="4" id="KW-1185">Reference proteome</keyword>
<dbReference type="InterPro" id="IPR045058">
    <property type="entry name" value="GIMA/IAN/Toc"/>
</dbReference>
<evidence type="ECO:0000256" key="1">
    <source>
        <dbReference type="SAM" id="Coils"/>
    </source>
</evidence>
<organism evidence="3 4">
    <name type="scientific">Phytophthora aleatoria</name>
    <dbReference type="NCBI Taxonomy" id="2496075"/>
    <lineage>
        <taxon>Eukaryota</taxon>
        <taxon>Sar</taxon>
        <taxon>Stramenopiles</taxon>
        <taxon>Oomycota</taxon>
        <taxon>Peronosporomycetes</taxon>
        <taxon>Peronosporales</taxon>
        <taxon>Peronosporaceae</taxon>
        <taxon>Phytophthora</taxon>
    </lineage>
</organism>
<dbReference type="Proteomes" id="UP000709295">
    <property type="component" value="Unassembled WGS sequence"/>
</dbReference>
<dbReference type="SMART" id="SM00382">
    <property type="entry name" value="AAA"/>
    <property type="match status" value="2"/>
</dbReference>
<proteinExistence type="predicted"/>
<gene>
    <name evidence="3" type="ORF">JG688_00008159</name>
</gene>
<dbReference type="InterPro" id="IPR003593">
    <property type="entry name" value="AAA+_ATPase"/>
</dbReference>
<feature type="domain" description="AAA+ ATPase" evidence="2">
    <location>
        <begin position="307"/>
        <end position="525"/>
    </location>
</feature>
<dbReference type="GO" id="GO:0005525">
    <property type="term" value="F:GTP binding"/>
    <property type="evidence" value="ECO:0007669"/>
    <property type="project" value="InterPro"/>
</dbReference>
<dbReference type="AlphaFoldDB" id="A0A8J5M4U4"/>
<name>A0A8J5M4U4_9STRA</name>
<dbReference type="CDD" id="cd00882">
    <property type="entry name" value="Ras_like_GTPase"/>
    <property type="match status" value="1"/>
</dbReference>
<feature type="coiled-coil region" evidence="1">
    <location>
        <begin position="507"/>
        <end position="541"/>
    </location>
</feature>
<evidence type="ECO:0000259" key="2">
    <source>
        <dbReference type="SMART" id="SM00382"/>
    </source>
</evidence>
<feature type="coiled-coil region" evidence="1">
    <location>
        <begin position="201"/>
        <end position="235"/>
    </location>
</feature>
<dbReference type="PANTHER" id="PTHR10903">
    <property type="entry name" value="GTPASE, IMAP FAMILY MEMBER-RELATED"/>
    <property type="match status" value="1"/>
</dbReference>
<dbReference type="InterPro" id="IPR006073">
    <property type="entry name" value="GTP-bd"/>
</dbReference>
<dbReference type="PANTHER" id="PTHR10903:SF184">
    <property type="entry name" value="GTP-BINDING PROTEIN A"/>
    <property type="match status" value="1"/>
</dbReference>
<feature type="domain" description="AAA+ ATPase" evidence="2">
    <location>
        <begin position="1"/>
        <end position="115"/>
    </location>
</feature>
<evidence type="ECO:0000313" key="4">
    <source>
        <dbReference type="Proteomes" id="UP000709295"/>
    </source>
</evidence>
<comment type="caution">
    <text evidence="3">The sequence shown here is derived from an EMBL/GenBank/DDBJ whole genome shotgun (WGS) entry which is preliminary data.</text>
</comment>